<dbReference type="EMBL" id="AAMO01000006">
    <property type="protein sequence ID" value="EAQ02919.1"/>
    <property type="molecule type" value="Genomic_DNA"/>
</dbReference>
<dbReference type="Pfam" id="PF08534">
    <property type="entry name" value="Redoxin"/>
    <property type="match status" value="1"/>
</dbReference>
<keyword evidence="5" id="KW-0812">Transmembrane</keyword>
<organism evidence="7 8">
    <name type="scientific">Pseudooceanicola batsensis (strain ATCC BAA-863 / DSM 15984 / KCTC 12145 / HTCC2597)</name>
    <name type="common">Oceanicola batsensis</name>
    <dbReference type="NCBI Taxonomy" id="252305"/>
    <lineage>
        <taxon>Bacteria</taxon>
        <taxon>Pseudomonadati</taxon>
        <taxon>Pseudomonadota</taxon>
        <taxon>Alphaproteobacteria</taxon>
        <taxon>Rhodobacterales</taxon>
        <taxon>Paracoccaceae</taxon>
        <taxon>Pseudooceanicola</taxon>
    </lineage>
</organism>
<dbReference type="GO" id="GO:0015036">
    <property type="term" value="F:disulfide oxidoreductase activity"/>
    <property type="evidence" value="ECO:0007669"/>
    <property type="project" value="UniProtKB-ARBA"/>
</dbReference>
<dbReference type="PANTHER" id="PTHR42852:SF6">
    <property type="entry name" value="THIOL:DISULFIDE INTERCHANGE PROTEIN DSBE"/>
    <property type="match status" value="1"/>
</dbReference>
<dbReference type="STRING" id="252305.OB2597_16095"/>
<name>A3TZA1_PSEBH</name>
<dbReference type="PANTHER" id="PTHR42852">
    <property type="entry name" value="THIOL:DISULFIDE INTERCHANGE PROTEIN DSBE"/>
    <property type="match status" value="1"/>
</dbReference>
<dbReference type="InterPro" id="IPR013740">
    <property type="entry name" value="Redoxin"/>
</dbReference>
<keyword evidence="5" id="KW-0472">Membrane</keyword>
<dbReference type="CDD" id="cd02966">
    <property type="entry name" value="TlpA_like_family"/>
    <property type="match status" value="1"/>
</dbReference>
<evidence type="ECO:0000313" key="8">
    <source>
        <dbReference type="Proteomes" id="UP000004318"/>
    </source>
</evidence>
<evidence type="ECO:0000256" key="1">
    <source>
        <dbReference type="ARBA" id="ARBA00004196"/>
    </source>
</evidence>
<dbReference type="eggNOG" id="COG0526">
    <property type="taxonomic scope" value="Bacteria"/>
</dbReference>
<evidence type="ECO:0000256" key="4">
    <source>
        <dbReference type="ARBA" id="ARBA00023284"/>
    </source>
</evidence>
<dbReference type="Gene3D" id="3.40.30.10">
    <property type="entry name" value="Glutaredoxin"/>
    <property type="match status" value="1"/>
</dbReference>
<dbReference type="InterPro" id="IPR036249">
    <property type="entry name" value="Thioredoxin-like_sf"/>
</dbReference>
<gene>
    <name evidence="7" type="ORF">OB2597_16095</name>
</gene>
<dbReference type="HOGENOM" id="CLU_042529_11_2_5"/>
<dbReference type="GO" id="GO:0017004">
    <property type="term" value="P:cytochrome complex assembly"/>
    <property type="evidence" value="ECO:0007669"/>
    <property type="project" value="UniProtKB-KW"/>
</dbReference>
<protein>
    <submittedName>
        <fullName evidence="7">Putative thiol:disulfide interchange protein</fullName>
    </submittedName>
</protein>
<dbReference type="InterPro" id="IPR013766">
    <property type="entry name" value="Thioredoxin_domain"/>
</dbReference>
<dbReference type="PROSITE" id="PS00194">
    <property type="entry name" value="THIOREDOXIN_1"/>
    <property type="match status" value="1"/>
</dbReference>
<feature type="transmembrane region" description="Helical" evidence="5">
    <location>
        <begin position="12"/>
        <end position="32"/>
    </location>
</feature>
<keyword evidence="4" id="KW-0676">Redox-active center</keyword>
<comment type="subcellular location">
    <subcellularLocation>
        <location evidence="1">Cell envelope</location>
    </subcellularLocation>
</comment>
<dbReference type="InterPro" id="IPR050553">
    <property type="entry name" value="Thioredoxin_ResA/DsbE_sf"/>
</dbReference>
<dbReference type="AlphaFoldDB" id="A3TZA1"/>
<proteinExistence type="predicted"/>
<evidence type="ECO:0000259" key="6">
    <source>
        <dbReference type="PROSITE" id="PS51352"/>
    </source>
</evidence>
<dbReference type="Proteomes" id="UP000004318">
    <property type="component" value="Unassembled WGS sequence"/>
</dbReference>
<dbReference type="GO" id="GO:0030313">
    <property type="term" value="C:cell envelope"/>
    <property type="evidence" value="ECO:0007669"/>
    <property type="project" value="UniProtKB-SubCell"/>
</dbReference>
<evidence type="ECO:0000256" key="3">
    <source>
        <dbReference type="ARBA" id="ARBA00023157"/>
    </source>
</evidence>
<dbReference type="PROSITE" id="PS51352">
    <property type="entry name" value="THIOREDOXIN_2"/>
    <property type="match status" value="1"/>
</dbReference>
<evidence type="ECO:0000313" key="7">
    <source>
        <dbReference type="EMBL" id="EAQ02919.1"/>
    </source>
</evidence>
<reference evidence="7 8" key="1">
    <citation type="journal article" date="2010" name="J. Bacteriol.">
        <title>Genome sequences of Oceanicola granulosus HTCC2516(T) and Oceanicola batsensis HTCC2597(TDelta).</title>
        <authorList>
            <person name="Thrash J.C."/>
            <person name="Cho J.C."/>
            <person name="Vergin K.L."/>
            <person name="Giovannoni S.J."/>
        </authorList>
    </citation>
    <scope>NUCLEOTIDE SEQUENCE [LARGE SCALE GENOMIC DNA]</scope>
    <source>
        <strain evidence="8">ATCC BAA-863 / DSM 15984 / KCTC 12145 / HTCC2597</strain>
    </source>
</reference>
<dbReference type="InterPro" id="IPR017937">
    <property type="entry name" value="Thioredoxin_CS"/>
</dbReference>
<accession>A3TZA1</accession>
<evidence type="ECO:0000256" key="2">
    <source>
        <dbReference type="ARBA" id="ARBA00022748"/>
    </source>
</evidence>
<dbReference type="SUPFAM" id="SSF52833">
    <property type="entry name" value="Thioredoxin-like"/>
    <property type="match status" value="1"/>
</dbReference>
<comment type="caution">
    <text evidence="7">The sequence shown here is derived from an EMBL/GenBank/DDBJ whole genome shotgun (WGS) entry which is preliminary data.</text>
</comment>
<keyword evidence="5" id="KW-1133">Transmembrane helix</keyword>
<sequence>MTGLAHRARGLVRPVVVVVLIGLFTGGFSYLLNGPPGGGSIQETQVITLSGEVVALDRRDGRPLVLNLWASWCGPCRVEMPMMQEVAASLEDVDIVFANQGETAQVIAFYLATEGLTSRGVVLDEDKQLSRGYGAAGLPATLFFTAQGELSALHVGEISRDELMRRIDAIRPPSD</sequence>
<keyword evidence="3" id="KW-1015">Disulfide bond</keyword>
<evidence type="ECO:0000256" key="5">
    <source>
        <dbReference type="SAM" id="Phobius"/>
    </source>
</evidence>
<keyword evidence="8" id="KW-1185">Reference proteome</keyword>
<feature type="domain" description="Thioredoxin" evidence="6">
    <location>
        <begin position="19"/>
        <end position="172"/>
    </location>
</feature>
<keyword evidence="2" id="KW-0201">Cytochrome c-type biogenesis</keyword>